<dbReference type="InterPro" id="IPR025836">
    <property type="entry name" value="Zn_knuckle_CX2CX4HX4C"/>
</dbReference>
<evidence type="ECO:0000256" key="1">
    <source>
        <dbReference type="SAM" id="MobiDB-lite"/>
    </source>
</evidence>
<evidence type="ECO:0000313" key="5">
    <source>
        <dbReference type="Proteomes" id="UP000824890"/>
    </source>
</evidence>
<keyword evidence="5" id="KW-1185">Reference proteome</keyword>
<dbReference type="Pfam" id="PF14392">
    <property type="entry name" value="zf-CCHC_4"/>
    <property type="match status" value="1"/>
</dbReference>
<accession>A0ABQ8CMS9</accession>
<dbReference type="Proteomes" id="UP000824890">
    <property type="component" value="Unassembled WGS sequence"/>
</dbReference>
<name>A0ABQ8CMS9_BRANA</name>
<dbReference type="InterPro" id="IPR002156">
    <property type="entry name" value="RNaseH_domain"/>
</dbReference>
<sequence length="418" mass="47093">MYALAKEIGKVEVIAYDPKVSHTKDYIRAKVLFNVDNPAKASRKLNVSKEETVTIEFEYEKIHKRCFHCLRLTHEKIRCPLLRKGTSMNKSVTQVPRSLNVGPVIRDTLEGPPGFSVLFPELSKEDRKMALLYISHSDETERRARILRVQQGIDENKAESSIRLTKITKELDKGKGHVFSYQEFADDSLHNSDPLRRSKIRLSIGDKDEGDSESSAPKFSACSEPIVPTGFRLGPSSEGRVSGTQGMSKASRRRPSSWKRKVVTKANAPLTSTAPVRKGFEDIVKQSWGIHTEDTSNTMARIIRYLISLCWTAKDLHTLHWNRVIMEISSAHTLEALNNPQWFPGLSNTIEQTRQALNCFQNCYVEVVNADTNRVAEKIAASVTKDGRFQSYIARGGPSWLNDIILAEASNSPSSYQR</sequence>
<gene>
    <name evidence="4" type="ORF">HID58_026023</name>
</gene>
<evidence type="ECO:0008006" key="6">
    <source>
        <dbReference type="Google" id="ProtNLM"/>
    </source>
</evidence>
<comment type="caution">
    <text evidence="4">The sequence shown here is derived from an EMBL/GenBank/DDBJ whole genome shotgun (WGS) entry which is preliminary data.</text>
</comment>
<feature type="compositionally biased region" description="Basic residues" evidence="1">
    <location>
        <begin position="250"/>
        <end position="262"/>
    </location>
</feature>
<dbReference type="Pfam" id="PF13456">
    <property type="entry name" value="RVT_3"/>
    <property type="match status" value="1"/>
</dbReference>
<proteinExistence type="predicted"/>
<feature type="domain" description="Zinc knuckle CX2CX4HX4C" evidence="3">
    <location>
        <begin position="35"/>
        <end position="80"/>
    </location>
</feature>
<evidence type="ECO:0000313" key="4">
    <source>
        <dbReference type="EMBL" id="KAH0918363.1"/>
    </source>
</evidence>
<reference evidence="4 5" key="1">
    <citation type="submission" date="2021-05" db="EMBL/GenBank/DDBJ databases">
        <title>Genome Assembly of Synthetic Allotetraploid Brassica napus Reveals Homoeologous Exchanges between Subgenomes.</title>
        <authorList>
            <person name="Davis J.T."/>
        </authorList>
    </citation>
    <scope>NUCLEOTIDE SEQUENCE [LARGE SCALE GENOMIC DNA]</scope>
    <source>
        <strain evidence="5">cv. Da-Ae</strain>
        <tissue evidence="4">Seedling</tissue>
    </source>
</reference>
<protein>
    <recommendedName>
        <fullName evidence="6">Zinc knuckle CX2CX4HX4C domain-containing protein</fullName>
    </recommendedName>
</protein>
<evidence type="ECO:0000259" key="3">
    <source>
        <dbReference type="Pfam" id="PF14392"/>
    </source>
</evidence>
<feature type="domain" description="RNase H type-1" evidence="2">
    <location>
        <begin position="319"/>
        <end position="381"/>
    </location>
</feature>
<feature type="region of interest" description="Disordered" evidence="1">
    <location>
        <begin position="232"/>
        <end position="262"/>
    </location>
</feature>
<evidence type="ECO:0000259" key="2">
    <source>
        <dbReference type="Pfam" id="PF13456"/>
    </source>
</evidence>
<organism evidence="4 5">
    <name type="scientific">Brassica napus</name>
    <name type="common">Rape</name>
    <dbReference type="NCBI Taxonomy" id="3708"/>
    <lineage>
        <taxon>Eukaryota</taxon>
        <taxon>Viridiplantae</taxon>
        <taxon>Streptophyta</taxon>
        <taxon>Embryophyta</taxon>
        <taxon>Tracheophyta</taxon>
        <taxon>Spermatophyta</taxon>
        <taxon>Magnoliopsida</taxon>
        <taxon>eudicotyledons</taxon>
        <taxon>Gunneridae</taxon>
        <taxon>Pentapetalae</taxon>
        <taxon>rosids</taxon>
        <taxon>malvids</taxon>
        <taxon>Brassicales</taxon>
        <taxon>Brassicaceae</taxon>
        <taxon>Brassiceae</taxon>
        <taxon>Brassica</taxon>
    </lineage>
</organism>
<dbReference type="EMBL" id="JAGKQM010000007">
    <property type="protein sequence ID" value="KAH0918363.1"/>
    <property type="molecule type" value="Genomic_DNA"/>
</dbReference>